<dbReference type="InterPro" id="IPR006905">
    <property type="entry name" value="Flavin_halogenase"/>
</dbReference>
<dbReference type="EMBL" id="LQCK02000001">
    <property type="protein sequence ID" value="KZB96982.1"/>
    <property type="molecule type" value="Genomic_DNA"/>
</dbReference>
<dbReference type="KEGG" id="smy:BJP26_08650"/>
<evidence type="ECO:0000313" key="2">
    <source>
        <dbReference type="Proteomes" id="UP000078460"/>
    </source>
</evidence>
<organism evidence="1 2">
    <name type="scientific">Sphingomonas melonis TY</name>
    <dbReference type="NCBI Taxonomy" id="621456"/>
    <lineage>
        <taxon>Bacteria</taxon>
        <taxon>Pseudomonadati</taxon>
        <taxon>Pseudomonadota</taxon>
        <taxon>Alphaproteobacteria</taxon>
        <taxon>Sphingomonadales</taxon>
        <taxon>Sphingomonadaceae</taxon>
        <taxon>Sphingomonas</taxon>
    </lineage>
</organism>
<dbReference type="AlphaFoldDB" id="A0A154NBI6"/>
<dbReference type="InterPro" id="IPR050816">
    <property type="entry name" value="Flavin-dep_Halogenase_NPB"/>
</dbReference>
<dbReference type="PANTHER" id="PTHR43747:SF4">
    <property type="entry name" value="FLAVIN-DEPENDENT TRYPTOPHAN HALOGENASE"/>
    <property type="match status" value="1"/>
</dbReference>
<comment type="caution">
    <text evidence="1">The sequence shown here is derived from an EMBL/GenBank/DDBJ whole genome shotgun (WGS) entry which is preliminary data.</text>
</comment>
<sequence>MPDGGRGVTQDRAIRSILVAGGGIVGWLAAAALKRRAPFLAVTLLDAAPSPNALADRIAYTLPSLAGFHADLGIGDEDAVVRTGAGYRLGTRFVGWGRDDADYVHAYDHYGQAFGATAFHLHWLRAEREGAVPRYDAFAPAAALGRAGRYAPPTPGTIFARHQPGLTLDLPRYTRMIRAFAAHVGVDVVAGEIGDIARDGRRGIAAVALADGRQLAADLYVDATGPEARLRDAIDTARDDWGAWLPCDRVMLADGPPAEPPLLTPVTAHAAGWSWNGGTQRGIVYAADRLADDDAVAMLGTAGAAPVIIRPGTRREPWRGNCVAIGDAATAIDPLEWCNLHLALSAIDRLIAMLPDRDMAPVEAADFNRQTLAEAERVRDMLALHYRATARPEPMWRAVAFAAPPDSLAHTLRQFEERGRLPFYGEETFTRDGWAAVLIGQGIRPRRIDPLADAVPLADAHAAMHGITDAIAAALPHAPTHAAWLAAQARRLAR</sequence>
<reference evidence="1" key="1">
    <citation type="submission" date="2016-03" db="EMBL/GenBank/DDBJ databases">
        <title>Sphingomonas melonis TY, whole genome shotgun sequencing.</title>
        <authorList>
            <person name="Wang H."/>
            <person name="Zhu P."/>
        </authorList>
    </citation>
    <scope>NUCLEOTIDE SEQUENCE [LARGE SCALE GENOMIC DNA]</scope>
    <source>
        <strain evidence="1">TY</strain>
    </source>
</reference>
<dbReference type="Pfam" id="PF04820">
    <property type="entry name" value="Trp_halogenase"/>
    <property type="match status" value="1"/>
</dbReference>
<name>A0A154NBI6_9SPHN</name>
<dbReference type="PANTHER" id="PTHR43747">
    <property type="entry name" value="FAD-BINDING PROTEIN"/>
    <property type="match status" value="1"/>
</dbReference>
<dbReference type="OrthoDB" id="462203at2"/>
<dbReference type="STRING" id="621456.BJP26_08650"/>
<dbReference type="Proteomes" id="UP000078460">
    <property type="component" value="Unassembled WGS sequence"/>
</dbReference>
<protein>
    <submittedName>
        <fullName evidence="1">Tryptophan halogenase</fullName>
    </submittedName>
</protein>
<dbReference type="GO" id="GO:0004497">
    <property type="term" value="F:monooxygenase activity"/>
    <property type="evidence" value="ECO:0007669"/>
    <property type="project" value="InterPro"/>
</dbReference>
<dbReference type="InterPro" id="IPR036188">
    <property type="entry name" value="FAD/NAD-bd_sf"/>
</dbReference>
<keyword evidence="2" id="KW-1185">Reference proteome</keyword>
<gene>
    <name evidence="1" type="ORF">AVM11_02215</name>
</gene>
<dbReference type="SUPFAM" id="SSF51905">
    <property type="entry name" value="FAD/NAD(P)-binding domain"/>
    <property type="match status" value="1"/>
</dbReference>
<accession>A0A154NBI6</accession>
<proteinExistence type="predicted"/>
<evidence type="ECO:0000313" key="1">
    <source>
        <dbReference type="EMBL" id="KZB96982.1"/>
    </source>
</evidence>
<dbReference type="Gene3D" id="3.50.50.60">
    <property type="entry name" value="FAD/NAD(P)-binding domain"/>
    <property type="match status" value="1"/>
</dbReference>